<evidence type="ECO:0000313" key="4">
    <source>
        <dbReference type="EMBL" id="MBN3105753.1"/>
    </source>
</evidence>
<dbReference type="PANTHER" id="PTHR16222:SF24">
    <property type="entry name" value="ADP-RIBOSYLHYDROLASE ARH3"/>
    <property type="match status" value="1"/>
</dbReference>
<dbReference type="SUPFAM" id="SSF101478">
    <property type="entry name" value="ADP-ribosylglycohydrolase"/>
    <property type="match status" value="1"/>
</dbReference>
<dbReference type="AlphaFoldDB" id="A0A433NC69"/>
<evidence type="ECO:0000313" key="7">
    <source>
        <dbReference type="Proteomes" id="UP000762586"/>
    </source>
</evidence>
<dbReference type="Pfam" id="PF03747">
    <property type="entry name" value="ADP_ribosyl_GH"/>
    <property type="match status" value="1"/>
</dbReference>
<feature type="binding site" evidence="3">
    <location>
        <position position="62"/>
    </location>
    <ligand>
        <name>Mg(2+)</name>
        <dbReference type="ChEBI" id="CHEBI:18420"/>
        <label>1</label>
    </ligand>
</feature>
<evidence type="ECO:0000256" key="1">
    <source>
        <dbReference type="ARBA" id="ARBA00010702"/>
    </source>
</evidence>
<dbReference type="RefSeq" id="WP_119871958.1">
    <property type="nucleotide sequence ID" value="NZ_BSWF01000004.1"/>
</dbReference>
<dbReference type="EMBL" id="CP065031">
    <property type="protein sequence ID" value="QPK23066.1"/>
    <property type="molecule type" value="Genomic_DNA"/>
</dbReference>
<evidence type="ECO:0000256" key="2">
    <source>
        <dbReference type="ARBA" id="ARBA00022801"/>
    </source>
</evidence>
<evidence type="ECO:0000256" key="3">
    <source>
        <dbReference type="PIRSR" id="PIRSR605502-1"/>
    </source>
</evidence>
<dbReference type="GO" id="GO:0046872">
    <property type="term" value="F:metal ion binding"/>
    <property type="evidence" value="ECO:0007669"/>
    <property type="project" value="UniProtKB-KW"/>
</dbReference>
<reference evidence="5 6" key="2">
    <citation type="submission" date="2020-11" db="EMBL/GenBank/DDBJ databases">
        <title>Complete genome sequence of Pectobacterium brasiliense strain F126.</title>
        <authorList>
            <person name="Miroshnikov K."/>
            <person name="Vo T.N.H."/>
            <person name="Khodykina M.V."/>
            <person name="Kabanova A.P."/>
            <person name="Shneider M."/>
            <person name="Korzhenkov A."/>
            <person name="Toschakov S.V."/>
            <person name="Miroshnikov K.A."/>
            <person name="Ignatov A.N."/>
            <person name="Mikhailova Y.V."/>
            <person name="Shelenkov A."/>
            <person name="Yanushevich Y.G."/>
            <person name="Evseev P.V."/>
        </authorList>
    </citation>
    <scope>NUCLEOTIDE SEQUENCE [LARGE SCALE GENOMIC DNA]</scope>
    <source>
        <strain evidence="5 6">F126</strain>
    </source>
</reference>
<name>A0A433NC69_9GAMM</name>
<gene>
    <name evidence="5" type="ORF">F126LOC_015585</name>
    <name evidence="4" type="ORF">H4F48_06615</name>
</gene>
<feature type="binding site" evidence="3">
    <location>
        <position position="61"/>
    </location>
    <ligand>
        <name>Mg(2+)</name>
        <dbReference type="ChEBI" id="CHEBI:18420"/>
        <label>1</label>
    </ligand>
</feature>
<keyword evidence="7" id="KW-1185">Reference proteome</keyword>
<feature type="binding site" evidence="3">
    <location>
        <position position="280"/>
    </location>
    <ligand>
        <name>Mg(2+)</name>
        <dbReference type="ChEBI" id="CHEBI:18420"/>
        <label>1</label>
    </ligand>
</feature>
<keyword evidence="3" id="KW-0479">Metal-binding</keyword>
<feature type="binding site" evidence="3">
    <location>
        <position position="60"/>
    </location>
    <ligand>
        <name>Mg(2+)</name>
        <dbReference type="ChEBI" id="CHEBI:18420"/>
        <label>1</label>
    </ligand>
</feature>
<reference evidence="4 7" key="1">
    <citation type="submission" date="2020-07" db="EMBL/GenBank/DDBJ databases">
        <title>A pangenomic view of the genus Pectobacterium provides insights into genome organization, phylogeny, and virulence.</title>
        <authorList>
            <person name="Jonkheer E."/>
            <person name="Brankovics B."/>
            <person name="Houwers I."/>
            <person name="Van Der Wolf J."/>
            <person name="Bonants P."/>
            <person name="Vreeburg R."/>
            <person name="Bollema R."/>
            <person name="De Haan J."/>
            <person name="Berke L."/>
            <person name="De Ridder D."/>
            <person name="Smit S."/>
            <person name="Van Der Lee T.A.J."/>
        </authorList>
    </citation>
    <scope>NUCLEOTIDE SEQUENCE [LARGE SCALE GENOMIC DNA]</scope>
    <source>
        <strain evidence="4 7">NAK:384</strain>
    </source>
</reference>
<organism evidence="5 6">
    <name type="scientific">Pectobacterium brasiliense</name>
    <dbReference type="NCBI Taxonomy" id="180957"/>
    <lineage>
        <taxon>Bacteria</taxon>
        <taxon>Pseudomonadati</taxon>
        <taxon>Pseudomonadota</taxon>
        <taxon>Gammaproteobacteria</taxon>
        <taxon>Enterobacterales</taxon>
        <taxon>Pectobacteriaceae</taxon>
        <taxon>Pectobacterium</taxon>
    </lineage>
</organism>
<protein>
    <submittedName>
        <fullName evidence="5">ADP-ribosylglycohydrolase family protein</fullName>
    </submittedName>
</protein>
<dbReference type="InterPro" id="IPR050792">
    <property type="entry name" value="ADP-ribosylglycohydrolase"/>
</dbReference>
<evidence type="ECO:0000313" key="5">
    <source>
        <dbReference type="EMBL" id="QPK23066.1"/>
    </source>
</evidence>
<feature type="binding site" evidence="3">
    <location>
        <position position="282"/>
    </location>
    <ligand>
        <name>Mg(2+)</name>
        <dbReference type="ChEBI" id="CHEBI:18420"/>
        <label>1</label>
    </ligand>
</feature>
<comment type="similarity">
    <text evidence="1">Belongs to the ADP-ribosylglycohydrolase family.</text>
</comment>
<dbReference type="Proteomes" id="UP000269351">
    <property type="component" value="Chromosome"/>
</dbReference>
<dbReference type="InterPro" id="IPR036705">
    <property type="entry name" value="Ribosyl_crysJ1_sf"/>
</dbReference>
<dbReference type="InterPro" id="IPR005502">
    <property type="entry name" value="Ribosyl_crysJ1"/>
</dbReference>
<keyword evidence="3" id="KW-0460">Magnesium</keyword>
<sequence>MKQERILGALYGQALGDAMGMPSELWPRTRVKAHFGWIDRFLPGPAENNAACYFGRGEFTDDTSMALSLADAIIECDGEINADAIGRHILKWAESFDAFNKNVLGPTSKIALKAIRQGTPVSELENNGVTNGAAMRASPLGCLLPAHDLDEFIDQVALASSPTHKSDLAIAGAVVVAWAISRAIDGASWLEIVDALPSVARHAQEKRITTFSASLAARLELALSIVRRANGTESASEQLYQLIGAGTSTIESVATAIAMVELAQTDPNRCAILCANLGGDTDTIGAMATAICGALHGVTAIDAALKQELDDINQLDFCRYASLLQQYRSAREV</sequence>
<dbReference type="GO" id="GO:0016787">
    <property type="term" value="F:hydrolase activity"/>
    <property type="evidence" value="ECO:0007669"/>
    <property type="project" value="UniProtKB-KW"/>
</dbReference>
<feature type="binding site" evidence="3">
    <location>
        <position position="283"/>
    </location>
    <ligand>
        <name>Mg(2+)</name>
        <dbReference type="ChEBI" id="CHEBI:18420"/>
        <label>1</label>
    </ligand>
</feature>
<dbReference type="PANTHER" id="PTHR16222">
    <property type="entry name" value="ADP-RIBOSYLGLYCOHYDROLASE"/>
    <property type="match status" value="1"/>
</dbReference>
<comment type="cofactor">
    <cofactor evidence="3">
        <name>Mg(2+)</name>
        <dbReference type="ChEBI" id="CHEBI:18420"/>
    </cofactor>
    <text evidence="3">Binds 2 magnesium ions per subunit.</text>
</comment>
<evidence type="ECO:0000313" key="6">
    <source>
        <dbReference type="Proteomes" id="UP000269351"/>
    </source>
</evidence>
<keyword evidence="2 5" id="KW-0378">Hydrolase</keyword>
<dbReference type="Proteomes" id="UP000762586">
    <property type="component" value="Unassembled WGS sequence"/>
</dbReference>
<dbReference type="EMBL" id="JACGET010000005">
    <property type="protein sequence ID" value="MBN3105753.1"/>
    <property type="molecule type" value="Genomic_DNA"/>
</dbReference>
<accession>A0A433NC69</accession>
<dbReference type="Gene3D" id="1.10.4080.10">
    <property type="entry name" value="ADP-ribosylation/Crystallin J1"/>
    <property type="match status" value="1"/>
</dbReference>
<proteinExistence type="inferred from homology"/>